<sequence length="195" mass="22156">MKGPEAPYESQGRDWDDDYWKYNNRGADRDRYDAPRTTTANAWETREERERRTTYPPVPPPKVPSPARSSYDPARPLSTRLDYPPATDRGDDRERTYHPPPARDAYPSPLRNRLAGAPPVDDLRPPVKRTREDYEYYSGRASYERPVSPAQMPPTSAGSSYYDSSRAPLTSASTVRSGAPPEYPTATYDRPARQS</sequence>
<name>A0AA39MW98_9AGAR</name>
<reference evidence="2" key="1">
    <citation type="submission" date="2023-06" db="EMBL/GenBank/DDBJ databases">
        <authorList>
            <consortium name="Lawrence Berkeley National Laboratory"/>
            <person name="Ahrendt S."/>
            <person name="Sahu N."/>
            <person name="Indic B."/>
            <person name="Wong-Bajracharya J."/>
            <person name="Merenyi Z."/>
            <person name="Ke H.-M."/>
            <person name="Monk M."/>
            <person name="Kocsube S."/>
            <person name="Drula E."/>
            <person name="Lipzen A."/>
            <person name="Balint B."/>
            <person name="Henrissat B."/>
            <person name="Andreopoulos B."/>
            <person name="Martin F.M."/>
            <person name="Harder C.B."/>
            <person name="Rigling D."/>
            <person name="Ford K.L."/>
            <person name="Foster G.D."/>
            <person name="Pangilinan J."/>
            <person name="Papanicolaou A."/>
            <person name="Barry K."/>
            <person name="LaButti K."/>
            <person name="Viragh M."/>
            <person name="Koriabine M."/>
            <person name="Yan M."/>
            <person name="Riley R."/>
            <person name="Champramary S."/>
            <person name="Plett K.L."/>
            <person name="Tsai I.J."/>
            <person name="Slot J."/>
            <person name="Sipos G."/>
            <person name="Plett J."/>
            <person name="Nagy L.G."/>
            <person name="Grigoriev I.V."/>
        </authorList>
    </citation>
    <scope>NUCLEOTIDE SEQUENCE</scope>
    <source>
        <strain evidence="2">FPL87.14</strain>
    </source>
</reference>
<dbReference type="Proteomes" id="UP001175226">
    <property type="component" value="Unassembled WGS sequence"/>
</dbReference>
<feature type="region of interest" description="Disordered" evidence="1">
    <location>
        <begin position="1"/>
        <end position="195"/>
    </location>
</feature>
<protein>
    <submittedName>
        <fullName evidence="2">Uncharacterized protein</fullName>
    </submittedName>
</protein>
<feature type="compositionally biased region" description="Basic and acidic residues" evidence="1">
    <location>
        <begin position="121"/>
        <end position="134"/>
    </location>
</feature>
<feature type="compositionally biased region" description="Basic and acidic residues" evidence="1">
    <location>
        <begin position="11"/>
        <end position="34"/>
    </location>
</feature>
<feature type="compositionally biased region" description="Basic and acidic residues" evidence="1">
    <location>
        <begin position="44"/>
        <end position="53"/>
    </location>
</feature>
<evidence type="ECO:0000313" key="3">
    <source>
        <dbReference type="Proteomes" id="UP001175226"/>
    </source>
</evidence>
<organism evidence="2 3">
    <name type="scientific">Armillaria borealis</name>
    <dbReference type="NCBI Taxonomy" id="47425"/>
    <lineage>
        <taxon>Eukaryota</taxon>
        <taxon>Fungi</taxon>
        <taxon>Dikarya</taxon>
        <taxon>Basidiomycota</taxon>
        <taxon>Agaricomycotina</taxon>
        <taxon>Agaricomycetes</taxon>
        <taxon>Agaricomycetidae</taxon>
        <taxon>Agaricales</taxon>
        <taxon>Marasmiineae</taxon>
        <taxon>Physalacriaceae</taxon>
        <taxon>Armillaria</taxon>
    </lineage>
</organism>
<feature type="compositionally biased region" description="Basic and acidic residues" evidence="1">
    <location>
        <begin position="88"/>
        <end position="97"/>
    </location>
</feature>
<keyword evidence="3" id="KW-1185">Reference proteome</keyword>
<gene>
    <name evidence="2" type="ORF">EV421DRAFT_1900278</name>
</gene>
<feature type="compositionally biased region" description="Polar residues" evidence="1">
    <location>
        <begin position="153"/>
        <end position="176"/>
    </location>
</feature>
<dbReference type="AlphaFoldDB" id="A0AA39MW98"/>
<evidence type="ECO:0000313" key="2">
    <source>
        <dbReference type="EMBL" id="KAK0448563.1"/>
    </source>
</evidence>
<comment type="caution">
    <text evidence="2">The sequence shown here is derived from an EMBL/GenBank/DDBJ whole genome shotgun (WGS) entry which is preliminary data.</text>
</comment>
<accession>A0AA39MW98</accession>
<evidence type="ECO:0000256" key="1">
    <source>
        <dbReference type="SAM" id="MobiDB-lite"/>
    </source>
</evidence>
<dbReference type="EMBL" id="JAUEPT010000009">
    <property type="protein sequence ID" value="KAK0448563.1"/>
    <property type="molecule type" value="Genomic_DNA"/>
</dbReference>
<proteinExistence type="predicted"/>